<feature type="domain" description="Ribosomal RNA adenine methylase transferase N-terminal" evidence="6">
    <location>
        <begin position="22"/>
        <end position="179"/>
    </location>
</feature>
<evidence type="ECO:0000313" key="7">
    <source>
        <dbReference type="EMBL" id="TQL42357.1"/>
    </source>
</evidence>
<proteinExistence type="inferred from homology"/>
<evidence type="ECO:0000256" key="3">
    <source>
        <dbReference type="ARBA" id="ARBA00022691"/>
    </source>
</evidence>
<comment type="caution">
    <text evidence="7">The sequence shown here is derived from an EMBL/GenBank/DDBJ whole genome shotgun (WGS) entry which is preliminary data.</text>
</comment>
<feature type="binding site" evidence="5">
    <location>
        <position position="17"/>
    </location>
    <ligand>
        <name>S-adenosyl-L-methionine</name>
        <dbReference type="ChEBI" id="CHEBI:59789"/>
    </ligand>
</feature>
<name>A0A542Y2Q9_9MICO</name>
<dbReference type="InterPro" id="IPR020598">
    <property type="entry name" value="rRNA_Ade_methylase_Trfase_N"/>
</dbReference>
<dbReference type="NCBIfam" id="NF000499">
    <property type="entry name" value="Erm23S_rRNA_broad"/>
    <property type="match status" value="1"/>
</dbReference>
<evidence type="ECO:0000256" key="4">
    <source>
        <dbReference type="ARBA" id="ARBA00022884"/>
    </source>
</evidence>
<dbReference type="OrthoDB" id="3616874at2"/>
<dbReference type="SMART" id="SM00650">
    <property type="entry name" value="rADc"/>
    <property type="match status" value="1"/>
</dbReference>
<dbReference type="CDD" id="cd02440">
    <property type="entry name" value="AdoMet_MTases"/>
    <property type="match status" value="1"/>
</dbReference>
<keyword evidence="2 5" id="KW-0808">Transferase</keyword>
<dbReference type="InterPro" id="IPR001737">
    <property type="entry name" value="KsgA/Erm"/>
</dbReference>
<dbReference type="PROSITE" id="PS51689">
    <property type="entry name" value="SAM_RNA_A_N6_MT"/>
    <property type="match status" value="1"/>
</dbReference>
<dbReference type="GO" id="GO:0005829">
    <property type="term" value="C:cytosol"/>
    <property type="evidence" value="ECO:0007669"/>
    <property type="project" value="TreeGrafter"/>
</dbReference>
<gene>
    <name evidence="7" type="ORF">FB468_0347</name>
</gene>
<dbReference type="InterPro" id="IPR029063">
    <property type="entry name" value="SAM-dependent_MTases_sf"/>
</dbReference>
<evidence type="ECO:0000256" key="2">
    <source>
        <dbReference type="ARBA" id="ARBA00022679"/>
    </source>
</evidence>
<evidence type="ECO:0000256" key="5">
    <source>
        <dbReference type="PROSITE-ProRule" id="PRU01026"/>
    </source>
</evidence>
<dbReference type="AlphaFoldDB" id="A0A542Y2Q9"/>
<organism evidence="7 8">
    <name type="scientific">Leucobacter komagatae</name>
    <dbReference type="NCBI Taxonomy" id="55969"/>
    <lineage>
        <taxon>Bacteria</taxon>
        <taxon>Bacillati</taxon>
        <taxon>Actinomycetota</taxon>
        <taxon>Actinomycetes</taxon>
        <taxon>Micrococcales</taxon>
        <taxon>Microbacteriaceae</taxon>
        <taxon>Leucobacter</taxon>
    </lineage>
</organism>
<protein>
    <submittedName>
        <fullName evidence="7">23S rRNA (Adenine-N6)-dimethyltransferase</fullName>
    </submittedName>
</protein>
<keyword evidence="3 5" id="KW-0949">S-adenosyl-L-methionine</keyword>
<feature type="binding site" evidence="5">
    <location>
        <position position="98"/>
    </location>
    <ligand>
        <name>S-adenosyl-L-methionine</name>
        <dbReference type="ChEBI" id="CHEBI:59789"/>
    </ligand>
</feature>
<sequence length="258" mass="28077">MPRSQHGGRHELGQNFLIHRPTIDRIAGLTASTRGPILELGAGDGALTVPLARLRRPLTAIDIDEHHVARLARTVPEARVSIGNALSVPFVEPVIVGNLPFHLTTPILRRLLAEPGWHDAILLVQWEVARKRAGVGGGTMMTAQAAPWFEFELHGRVPARAFSPMPSIDGGILAIRRRPRPRVCESERRAYDAFVRRAFTARGGSIGAAVRAACGGDQGATTRALQEAGVASRALPRSVGADQWPILWRGVNPRRWRA</sequence>
<comment type="caution">
    <text evidence="5">Lacks conserved residue(s) required for the propagation of feature annotation.</text>
</comment>
<evidence type="ECO:0000313" key="8">
    <source>
        <dbReference type="Proteomes" id="UP000319094"/>
    </source>
</evidence>
<dbReference type="PANTHER" id="PTHR11727:SF7">
    <property type="entry name" value="DIMETHYLADENOSINE TRANSFERASE-RELATED"/>
    <property type="match status" value="1"/>
</dbReference>
<evidence type="ECO:0000256" key="1">
    <source>
        <dbReference type="ARBA" id="ARBA00022603"/>
    </source>
</evidence>
<comment type="similarity">
    <text evidence="5">Belongs to the class I-like SAM-binding methyltransferase superfamily. rRNA adenine N(6)-methyltransferase family.</text>
</comment>
<dbReference type="RefSeq" id="WP_141885825.1">
    <property type="nucleotide sequence ID" value="NZ_BAAAUY010000007.1"/>
</dbReference>
<dbReference type="PANTHER" id="PTHR11727">
    <property type="entry name" value="DIMETHYLADENOSINE TRANSFERASE"/>
    <property type="match status" value="1"/>
</dbReference>
<dbReference type="Gene3D" id="3.40.50.150">
    <property type="entry name" value="Vaccinia Virus protein VP39"/>
    <property type="match status" value="1"/>
</dbReference>
<dbReference type="GO" id="GO:0000179">
    <property type="term" value="F:rRNA (adenine-N6,N6-)-dimethyltransferase activity"/>
    <property type="evidence" value="ECO:0007669"/>
    <property type="project" value="UniProtKB-UniRule"/>
</dbReference>
<dbReference type="SUPFAM" id="SSF53335">
    <property type="entry name" value="S-adenosyl-L-methionine-dependent methyltransferases"/>
    <property type="match status" value="1"/>
</dbReference>
<accession>A0A542Y2Q9</accession>
<reference evidence="7 8" key="1">
    <citation type="submission" date="2019-06" db="EMBL/GenBank/DDBJ databases">
        <title>Sequencing the genomes of 1000 actinobacteria strains.</title>
        <authorList>
            <person name="Klenk H.-P."/>
        </authorList>
    </citation>
    <scope>NUCLEOTIDE SEQUENCE [LARGE SCALE GENOMIC DNA]</scope>
    <source>
        <strain evidence="7 8">DSM 8803</strain>
    </source>
</reference>
<dbReference type="Pfam" id="PF00398">
    <property type="entry name" value="RrnaAD"/>
    <property type="match status" value="1"/>
</dbReference>
<dbReference type="GO" id="GO:0003723">
    <property type="term" value="F:RNA binding"/>
    <property type="evidence" value="ECO:0007669"/>
    <property type="project" value="UniProtKB-UniRule"/>
</dbReference>
<feature type="binding site" evidence="5">
    <location>
        <position position="41"/>
    </location>
    <ligand>
        <name>S-adenosyl-L-methionine</name>
        <dbReference type="ChEBI" id="CHEBI:59789"/>
    </ligand>
</feature>
<dbReference type="EMBL" id="VFON01000001">
    <property type="protein sequence ID" value="TQL42357.1"/>
    <property type="molecule type" value="Genomic_DNA"/>
</dbReference>
<keyword evidence="8" id="KW-1185">Reference proteome</keyword>
<feature type="binding site" evidence="5">
    <location>
        <position position="62"/>
    </location>
    <ligand>
        <name>S-adenosyl-L-methionine</name>
        <dbReference type="ChEBI" id="CHEBI:59789"/>
    </ligand>
</feature>
<dbReference type="Proteomes" id="UP000319094">
    <property type="component" value="Unassembled WGS sequence"/>
</dbReference>
<feature type="binding site" evidence="5">
    <location>
        <position position="15"/>
    </location>
    <ligand>
        <name>S-adenosyl-L-methionine</name>
        <dbReference type="ChEBI" id="CHEBI:59789"/>
    </ligand>
</feature>
<keyword evidence="4 5" id="KW-0694">RNA-binding</keyword>
<keyword evidence="1 5" id="KW-0489">Methyltransferase</keyword>
<evidence type="ECO:0000259" key="6">
    <source>
        <dbReference type="SMART" id="SM00650"/>
    </source>
</evidence>